<sequence>GVTIGVGHPHHPITSSLDDAVSMVRGDVISDSVQPLAAHLYQCRFGFRRRRLVIMLGCFFTTKGCSCVSFIIGGLAL</sequence>
<dbReference type="AlphaFoldDB" id="A0A392UMN1"/>
<organism evidence="2 3">
    <name type="scientific">Trifolium medium</name>
    <dbReference type="NCBI Taxonomy" id="97028"/>
    <lineage>
        <taxon>Eukaryota</taxon>
        <taxon>Viridiplantae</taxon>
        <taxon>Streptophyta</taxon>
        <taxon>Embryophyta</taxon>
        <taxon>Tracheophyta</taxon>
        <taxon>Spermatophyta</taxon>
        <taxon>Magnoliopsida</taxon>
        <taxon>eudicotyledons</taxon>
        <taxon>Gunneridae</taxon>
        <taxon>Pentapetalae</taxon>
        <taxon>rosids</taxon>
        <taxon>fabids</taxon>
        <taxon>Fabales</taxon>
        <taxon>Fabaceae</taxon>
        <taxon>Papilionoideae</taxon>
        <taxon>50 kb inversion clade</taxon>
        <taxon>NPAAA clade</taxon>
        <taxon>Hologalegina</taxon>
        <taxon>IRL clade</taxon>
        <taxon>Trifolieae</taxon>
        <taxon>Trifolium</taxon>
    </lineage>
</organism>
<keyword evidence="1" id="KW-0472">Membrane</keyword>
<dbReference type="EMBL" id="LXQA010829691">
    <property type="protein sequence ID" value="MCI73015.1"/>
    <property type="molecule type" value="Genomic_DNA"/>
</dbReference>
<protein>
    <submittedName>
        <fullName evidence="2">Uncharacterized protein</fullName>
    </submittedName>
</protein>
<dbReference type="Proteomes" id="UP000265520">
    <property type="component" value="Unassembled WGS sequence"/>
</dbReference>
<accession>A0A392UMN1</accession>
<feature type="transmembrane region" description="Helical" evidence="1">
    <location>
        <begin position="52"/>
        <end position="76"/>
    </location>
</feature>
<evidence type="ECO:0000256" key="1">
    <source>
        <dbReference type="SAM" id="Phobius"/>
    </source>
</evidence>
<proteinExistence type="predicted"/>
<reference evidence="2 3" key="1">
    <citation type="journal article" date="2018" name="Front. Plant Sci.">
        <title>Red Clover (Trifolium pratense) and Zigzag Clover (T. medium) - A Picture of Genomic Similarities and Differences.</title>
        <authorList>
            <person name="Dluhosova J."/>
            <person name="Istvanek J."/>
            <person name="Nedelnik J."/>
            <person name="Repkova J."/>
        </authorList>
    </citation>
    <scope>NUCLEOTIDE SEQUENCE [LARGE SCALE GENOMIC DNA]</scope>
    <source>
        <strain evidence="3">cv. 10/8</strain>
        <tissue evidence="2">Leaf</tissue>
    </source>
</reference>
<evidence type="ECO:0000313" key="2">
    <source>
        <dbReference type="EMBL" id="MCI73015.1"/>
    </source>
</evidence>
<keyword evidence="1" id="KW-0812">Transmembrane</keyword>
<keyword evidence="1" id="KW-1133">Transmembrane helix</keyword>
<name>A0A392UMN1_9FABA</name>
<feature type="non-terminal residue" evidence="2">
    <location>
        <position position="1"/>
    </location>
</feature>
<keyword evidence="3" id="KW-1185">Reference proteome</keyword>
<comment type="caution">
    <text evidence="2">The sequence shown here is derived from an EMBL/GenBank/DDBJ whole genome shotgun (WGS) entry which is preliminary data.</text>
</comment>
<evidence type="ECO:0000313" key="3">
    <source>
        <dbReference type="Proteomes" id="UP000265520"/>
    </source>
</evidence>